<sequence length="78" mass="8638">MNAGTYEFAALNEQVLHQVQQLETDLDVVILAMSTETTALPPQDLCPSMAALHEQDLKRVQTLEHQTQTLLLACEGQC</sequence>
<gene>
    <name evidence="1" type="ORF">OPDIPICF_03795</name>
</gene>
<evidence type="ECO:0000313" key="1">
    <source>
        <dbReference type="EMBL" id="CAA0092323.1"/>
    </source>
</evidence>
<dbReference type="Proteomes" id="UP000441399">
    <property type="component" value="Unassembled WGS sequence"/>
</dbReference>
<dbReference type="EMBL" id="CACSIO010000002">
    <property type="protein sequence ID" value="CAA0092323.1"/>
    <property type="molecule type" value="Genomic_DNA"/>
</dbReference>
<dbReference type="OrthoDB" id="9907190at2"/>
<dbReference type="AlphaFoldDB" id="A0A5S9NPJ8"/>
<name>A0A5S9NPJ8_9GAMM</name>
<protein>
    <submittedName>
        <fullName evidence="1">Uncharacterized protein</fullName>
    </submittedName>
</protein>
<reference evidence="1 2" key="1">
    <citation type="submission" date="2019-11" db="EMBL/GenBank/DDBJ databases">
        <authorList>
            <person name="Holert J."/>
        </authorList>
    </citation>
    <scope>NUCLEOTIDE SEQUENCE [LARGE SCALE GENOMIC DNA]</scope>
    <source>
        <strain evidence="1">SB11_3</strain>
    </source>
</reference>
<accession>A0A5S9NPJ8</accession>
<keyword evidence="2" id="KW-1185">Reference proteome</keyword>
<proteinExistence type="predicted"/>
<organism evidence="1 2">
    <name type="scientific">BD1-7 clade bacterium</name>
    <dbReference type="NCBI Taxonomy" id="2029982"/>
    <lineage>
        <taxon>Bacteria</taxon>
        <taxon>Pseudomonadati</taxon>
        <taxon>Pseudomonadota</taxon>
        <taxon>Gammaproteobacteria</taxon>
        <taxon>Cellvibrionales</taxon>
        <taxon>Spongiibacteraceae</taxon>
        <taxon>BD1-7 clade</taxon>
    </lineage>
</organism>
<evidence type="ECO:0000313" key="2">
    <source>
        <dbReference type="Proteomes" id="UP000441399"/>
    </source>
</evidence>